<accession>A0ABX1BV30</accession>
<feature type="compositionally biased region" description="Basic and acidic residues" evidence="6">
    <location>
        <begin position="166"/>
        <end position="177"/>
    </location>
</feature>
<keyword evidence="3 7" id="KW-0812">Transmembrane</keyword>
<keyword evidence="2" id="KW-1003">Cell membrane</keyword>
<feature type="region of interest" description="Disordered" evidence="6">
    <location>
        <begin position="1"/>
        <end position="33"/>
    </location>
</feature>
<feature type="compositionally biased region" description="Basic and acidic residues" evidence="6">
    <location>
        <begin position="468"/>
        <end position="481"/>
    </location>
</feature>
<feature type="compositionally biased region" description="Gly residues" evidence="6">
    <location>
        <begin position="56"/>
        <end position="67"/>
    </location>
</feature>
<dbReference type="Pfam" id="PF03631">
    <property type="entry name" value="Virul_fac_BrkB"/>
    <property type="match status" value="1"/>
</dbReference>
<feature type="compositionally biased region" description="Low complexity" evidence="6">
    <location>
        <begin position="80"/>
        <end position="90"/>
    </location>
</feature>
<feature type="region of interest" description="Disordered" evidence="6">
    <location>
        <begin position="48"/>
        <end position="189"/>
    </location>
</feature>
<feature type="region of interest" description="Disordered" evidence="6">
    <location>
        <begin position="468"/>
        <end position="515"/>
    </location>
</feature>
<evidence type="ECO:0000256" key="1">
    <source>
        <dbReference type="ARBA" id="ARBA00004651"/>
    </source>
</evidence>
<feature type="compositionally biased region" description="Low complexity" evidence="6">
    <location>
        <begin position="499"/>
        <end position="509"/>
    </location>
</feature>
<feature type="compositionally biased region" description="Low complexity" evidence="6">
    <location>
        <begin position="107"/>
        <end position="124"/>
    </location>
</feature>
<name>A0ABX1BV30_9ACTN</name>
<evidence type="ECO:0000256" key="5">
    <source>
        <dbReference type="ARBA" id="ARBA00023136"/>
    </source>
</evidence>
<dbReference type="Proteomes" id="UP000695264">
    <property type="component" value="Unassembled WGS sequence"/>
</dbReference>
<feature type="transmembrane region" description="Helical" evidence="7">
    <location>
        <begin position="430"/>
        <end position="451"/>
    </location>
</feature>
<comment type="caution">
    <text evidence="8">The sequence shown here is derived from an EMBL/GenBank/DDBJ whole genome shotgun (WGS) entry which is preliminary data.</text>
</comment>
<keyword evidence="5 7" id="KW-0472">Membrane</keyword>
<dbReference type="EMBL" id="JAATEN010000004">
    <property type="protein sequence ID" value="NJQ00298.1"/>
    <property type="molecule type" value="Genomic_DNA"/>
</dbReference>
<protein>
    <submittedName>
        <fullName evidence="8">YihY family inner membrane protein</fullName>
    </submittedName>
</protein>
<dbReference type="NCBIfam" id="TIGR00765">
    <property type="entry name" value="yihY_not_rbn"/>
    <property type="match status" value="1"/>
</dbReference>
<gene>
    <name evidence="8" type="ORF">HCK00_07045</name>
</gene>
<evidence type="ECO:0000313" key="8">
    <source>
        <dbReference type="EMBL" id="NJQ00298.1"/>
    </source>
</evidence>
<organism evidence="8 9">
    <name type="scientific">Streptomyces zingiberis</name>
    <dbReference type="NCBI Taxonomy" id="2053010"/>
    <lineage>
        <taxon>Bacteria</taxon>
        <taxon>Bacillati</taxon>
        <taxon>Actinomycetota</taxon>
        <taxon>Actinomycetes</taxon>
        <taxon>Kitasatosporales</taxon>
        <taxon>Streptomycetaceae</taxon>
        <taxon>Streptomyces</taxon>
    </lineage>
</organism>
<feature type="transmembrane region" description="Helical" evidence="7">
    <location>
        <begin position="364"/>
        <end position="382"/>
    </location>
</feature>
<feature type="transmembrane region" description="Helical" evidence="7">
    <location>
        <begin position="318"/>
        <end position="344"/>
    </location>
</feature>
<keyword evidence="4 7" id="KW-1133">Transmembrane helix</keyword>
<keyword evidence="9" id="KW-1185">Reference proteome</keyword>
<comment type="subcellular location">
    <subcellularLocation>
        <location evidence="1">Cell membrane</location>
        <topology evidence="1">Multi-pass membrane protein</topology>
    </subcellularLocation>
</comment>
<reference evidence="8 9" key="1">
    <citation type="submission" date="2020-03" db="EMBL/GenBank/DDBJ databases">
        <title>WGS of actinomycetes isolated from Thailand.</title>
        <authorList>
            <person name="Thawai C."/>
        </authorList>
    </citation>
    <scope>NUCLEOTIDE SEQUENCE [LARGE SCALE GENOMIC DNA]</scope>
    <source>
        <strain evidence="8 9">PLAI 1-29</strain>
    </source>
</reference>
<proteinExistence type="predicted"/>
<evidence type="ECO:0000256" key="3">
    <source>
        <dbReference type="ARBA" id="ARBA00022692"/>
    </source>
</evidence>
<dbReference type="PANTHER" id="PTHR30213">
    <property type="entry name" value="INNER MEMBRANE PROTEIN YHJD"/>
    <property type="match status" value="1"/>
</dbReference>
<feature type="transmembrane region" description="Helical" evidence="7">
    <location>
        <begin position="214"/>
        <end position="236"/>
    </location>
</feature>
<feature type="transmembrane region" description="Helical" evidence="7">
    <location>
        <begin position="276"/>
        <end position="297"/>
    </location>
</feature>
<evidence type="ECO:0000256" key="2">
    <source>
        <dbReference type="ARBA" id="ARBA00022475"/>
    </source>
</evidence>
<evidence type="ECO:0000256" key="4">
    <source>
        <dbReference type="ARBA" id="ARBA00022989"/>
    </source>
</evidence>
<evidence type="ECO:0000313" key="9">
    <source>
        <dbReference type="Proteomes" id="UP000695264"/>
    </source>
</evidence>
<evidence type="ECO:0000256" key="7">
    <source>
        <dbReference type="SAM" id="Phobius"/>
    </source>
</evidence>
<evidence type="ECO:0000256" key="6">
    <source>
        <dbReference type="SAM" id="MobiDB-lite"/>
    </source>
</evidence>
<sequence>METGRAEPGEAAAGGRPDHRCPRRPGAAGPHDLAAAGVRARAAVRVFPPARHPGCRGPGCRAGGAGERSGSRLRPPGPPRGRAAGPGPTAHHPHRRPRREVTDRPAARACGAPTPARRPAPGGRVVFLTGRSPGRADGHRRRSLPGPCRTHPVGGHAPGDPQYMRASDDREPVRDDDPAPGGPTGLASRSWKDVLRRTVKEFADDDLQDRAAALTYYGVLSIFPALLVLVSLLGVVGETATRRVLDNLHTLAPGPARDILDRAVSQLQDNGSASGLVAIAGLLFAVWSASGYIAAFIRTSNAVYDLPEGRPVWKVTPLRLGLTVALMVLLAASAVIVVFTGPLASRAGEMIGLGNTAITVWSVAKWPVLLFLVVLMIAMLYWAAPNVRGRGFRWVTPGSVLAVALWLLASGGFALYVANFASYNKTYGTLAGVVVFLIWLWISNLAILLGLEFDAELARQRALEAGHPRDEEPYVEPRDTRAWPPRLRRSARREPERPGPSGAAGAHPASTDDKS</sequence>
<dbReference type="InterPro" id="IPR017039">
    <property type="entry name" value="Virul_fac_BrkB"/>
</dbReference>
<dbReference type="PANTHER" id="PTHR30213:SF0">
    <property type="entry name" value="UPF0761 MEMBRANE PROTEIN YIHY"/>
    <property type="match status" value="1"/>
</dbReference>
<feature type="transmembrane region" description="Helical" evidence="7">
    <location>
        <begin position="394"/>
        <end position="418"/>
    </location>
</feature>